<feature type="region of interest" description="Disordered" evidence="1">
    <location>
        <begin position="75"/>
        <end position="102"/>
    </location>
</feature>
<keyword evidence="3" id="KW-1185">Reference proteome</keyword>
<dbReference type="AlphaFoldDB" id="A0A0S4IZS8"/>
<dbReference type="EMBL" id="CYKH01000934">
    <property type="protein sequence ID" value="CUG69230.1"/>
    <property type="molecule type" value="Genomic_DNA"/>
</dbReference>
<proteinExistence type="predicted"/>
<dbReference type="Proteomes" id="UP000051952">
    <property type="component" value="Unassembled WGS sequence"/>
</dbReference>
<organism evidence="2 3">
    <name type="scientific">Bodo saltans</name>
    <name type="common">Flagellated protozoan</name>
    <dbReference type="NCBI Taxonomy" id="75058"/>
    <lineage>
        <taxon>Eukaryota</taxon>
        <taxon>Discoba</taxon>
        <taxon>Euglenozoa</taxon>
        <taxon>Kinetoplastea</taxon>
        <taxon>Metakinetoplastina</taxon>
        <taxon>Eubodonida</taxon>
        <taxon>Bodonidae</taxon>
        <taxon>Bodo</taxon>
    </lineage>
</organism>
<feature type="compositionally biased region" description="Low complexity" evidence="1">
    <location>
        <begin position="89"/>
        <end position="102"/>
    </location>
</feature>
<sequence>MIATAIYTPTNMSDQPIAPAKPELTIATAPLEGEPTLKKLRVEFPASPLSASLGSSATPQSPSSGAFVKVKTISRPHSQATIPSPSARSPQTPQSATSSASIATATTPLTSSSVPLHSADLLDRWAAALTRSMMKHWPKDEEPQVLTMMRRVAARVPGAAGVAAGQVRALLTAFQDPKNEKLRGDVMFR</sequence>
<evidence type="ECO:0000313" key="2">
    <source>
        <dbReference type="EMBL" id="CUG69230.1"/>
    </source>
</evidence>
<dbReference type="VEuPathDB" id="TriTrypDB:BSAL_83310"/>
<gene>
    <name evidence="2" type="ORF">BSAL_83310</name>
</gene>
<evidence type="ECO:0000313" key="3">
    <source>
        <dbReference type="Proteomes" id="UP000051952"/>
    </source>
</evidence>
<protein>
    <submittedName>
        <fullName evidence="2">Uncharacterized protein</fullName>
    </submittedName>
</protein>
<reference evidence="3" key="1">
    <citation type="submission" date="2015-09" db="EMBL/GenBank/DDBJ databases">
        <authorList>
            <consortium name="Pathogen Informatics"/>
        </authorList>
    </citation>
    <scope>NUCLEOTIDE SEQUENCE [LARGE SCALE GENOMIC DNA]</scope>
    <source>
        <strain evidence="3">Lake Konstanz</strain>
    </source>
</reference>
<name>A0A0S4IZS8_BODSA</name>
<feature type="compositionally biased region" description="Polar residues" evidence="1">
    <location>
        <begin position="75"/>
        <end position="88"/>
    </location>
</feature>
<accession>A0A0S4IZS8</accession>
<evidence type="ECO:0000256" key="1">
    <source>
        <dbReference type="SAM" id="MobiDB-lite"/>
    </source>
</evidence>